<dbReference type="EnsemblMetazoa" id="PPAI001031-RA">
    <property type="protein sequence ID" value="PPAI001031-PA"/>
    <property type="gene ID" value="PPAI001031"/>
</dbReference>
<dbReference type="GO" id="GO:0005509">
    <property type="term" value="F:calcium ion binding"/>
    <property type="evidence" value="ECO:0007669"/>
    <property type="project" value="TreeGrafter"/>
</dbReference>
<proteinExistence type="predicted"/>
<dbReference type="EMBL" id="AJVK01010168">
    <property type="status" value="NOT_ANNOTATED_CDS"/>
    <property type="molecule type" value="Genomic_DNA"/>
</dbReference>
<organism evidence="3 4">
    <name type="scientific">Phlebotomus papatasi</name>
    <name type="common">Sandfly</name>
    <dbReference type="NCBI Taxonomy" id="29031"/>
    <lineage>
        <taxon>Eukaryota</taxon>
        <taxon>Metazoa</taxon>
        <taxon>Ecdysozoa</taxon>
        <taxon>Arthropoda</taxon>
        <taxon>Hexapoda</taxon>
        <taxon>Insecta</taxon>
        <taxon>Pterygota</taxon>
        <taxon>Neoptera</taxon>
        <taxon>Endopterygota</taxon>
        <taxon>Diptera</taxon>
        <taxon>Nematocera</taxon>
        <taxon>Psychodoidea</taxon>
        <taxon>Psychodidae</taxon>
        <taxon>Phlebotomus</taxon>
        <taxon>Phlebotomus</taxon>
    </lineage>
</organism>
<dbReference type="Proteomes" id="UP000092462">
    <property type="component" value="Unassembled WGS sequence"/>
</dbReference>
<dbReference type="GO" id="GO:0005544">
    <property type="term" value="F:calcium-dependent phospholipid binding"/>
    <property type="evidence" value="ECO:0007669"/>
    <property type="project" value="TreeGrafter"/>
</dbReference>
<dbReference type="PRINTS" id="PR00399">
    <property type="entry name" value="SYNAPTOTAGMN"/>
</dbReference>
<dbReference type="GO" id="GO:0000149">
    <property type="term" value="F:SNARE binding"/>
    <property type="evidence" value="ECO:0007669"/>
    <property type="project" value="TreeGrafter"/>
</dbReference>
<feature type="region of interest" description="Disordered" evidence="1">
    <location>
        <begin position="21"/>
        <end position="72"/>
    </location>
</feature>
<dbReference type="FunFam" id="2.60.40.150:FF:000179">
    <property type="entry name" value="synaptotagmin-5 isoform X2"/>
    <property type="match status" value="1"/>
</dbReference>
<feature type="compositionally biased region" description="Low complexity" evidence="1">
    <location>
        <begin position="46"/>
        <end position="68"/>
    </location>
</feature>
<evidence type="ECO:0000313" key="3">
    <source>
        <dbReference type="EnsemblMetazoa" id="PPAI001031-PA"/>
    </source>
</evidence>
<dbReference type="PROSITE" id="PS50004">
    <property type="entry name" value="C2"/>
    <property type="match status" value="2"/>
</dbReference>
<dbReference type="Gene3D" id="2.60.40.150">
    <property type="entry name" value="C2 domain"/>
    <property type="match status" value="2"/>
</dbReference>
<dbReference type="PANTHER" id="PTHR10024:SF378">
    <property type="entry name" value="SYNAPTOTAGMIN BETA, ISOFORM D"/>
    <property type="match status" value="1"/>
</dbReference>
<dbReference type="GO" id="GO:0001786">
    <property type="term" value="F:phosphatidylserine binding"/>
    <property type="evidence" value="ECO:0007669"/>
    <property type="project" value="TreeGrafter"/>
</dbReference>
<dbReference type="VEuPathDB" id="VectorBase:PPAI001031"/>
<evidence type="ECO:0000259" key="2">
    <source>
        <dbReference type="PROSITE" id="PS50004"/>
    </source>
</evidence>
<dbReference type="SUPFAM" id="SSF49562">
    <property type="entry name" value="C2 domain (Calcium/lipid-binding domain, CaLB)"/>
    <property type="match status" value="2"/>
</dbReference>
<dbReference type="SMART" id="SM00239">
    <property type="entry name" value="C2"/>
    <property type="match status" value="2"/>
</dbReference>
<dbReference type="InterPro" id="IPR001565">
    <property type="entry name" value="Synaptotagmin"/>
</dbReference>
<name>A0A1B0D107_PHLPP</name>
<feature type="compositionally biased region" description="Basic and acidic residues" evidence="1">
    <location>
        <begin position="21"/>
        <end position="30"/>
    </location>
</feature>
<dbReference type="GO" id="GO:0030276">
    <property type="term" value="F:clathrin binding"/>
    <property type="evidence" value="ECO:0007669"/>
    <property type="project" value="TreeGrafter"/>
</dbReference>
<feature type="compositionally biased region" description="Polar residues" evidence="1">
    <location>
        <begin position="127"/>
        <end position="138"/>
    </location>
</feature>
<feature type="domain" description="C2" evidence="2">
    <location>
        <begin position="253"/>
        <end position="373"/>
    </location>
</feature>
<dbReference type="VEuPathDB" id="VectorBase:PPAPM1_008551"/>
<feature type="domain" description="C2" evidence="2">
    <location>
        <begin position="384"/>
        <end position="467"/>
    </location>
</feature>
<keyword evidence="4" id="KW-1185">Reference proteome</keyword>
<accession>A0A1B0D107</accession>
<dbReference type="AlphaFoldDB" id="A0A1B0D107"/>
<dbReference type="GO" id="GO:0017156">
    <property type="term" value="P:calcium-ion regulated exocytosis"/>
    <property type="evidence" value="ECO:0007669"/>
    <property type="project" value="TreeGrafter"/>
</dbReference>
<feature type="compositionally biased region" description="Low complexity" evidence="1">
    <location>
        <begin position="139"/>
        <end position="152"/>
    </location>
</feature>
<dbReference type="GO" id="GO:0005886">
    <property type="term" value="C:plasma membrane"/>
    <property type="evidence" value="ECO:0007669"/>
    <property type="project" value="TreeGrafter"/>
</dbReference>
<sequence>MSGLGPAACWLAHKRLESWRSLVRSKERANSVRQSETSEEDLSLGSPNPASSSQNNSISDSQNDSNSSLELPENDCAVSKESHAVQPPIAVPGHTVNMDVMRGSMEMAPSPVHLQHQSKSFPPRLTRTPSVSSQSSLDSAPSRNSYSRSPSPMRAISLDARCSSVVATEPDMRTSSPSQCSLVSLASGSTSGSAACLTPKIGRCLSPLMIPPRTPVGVETGCGPASPLGALQPDLYTRQDGPIYLTGPDSTQALGRIHLRLKYDSNLFDLAVHLIEAHNLCPSESGGFRDPYVRLFLLPEVDQRKRQTAIFRGDSNPYFDQHFKFPVSRDQLQGKELMLQVLDYDRYSHNDVVGEVKIIIDELDLSKSVEIWGDLLKGKKPPEERPELLVSLNYLPQAERLTVVVMKAKNLDTVQEPYVKLYLIHNGKRVKKKKTGTGKSNDPQNPIWNEAFTFNIPQSNISAAAVE</sequence>
<dbReference type="GO" id="GO:0070382">
    <property type="term" value="C:exocytic vesicle"/>
    <property type="evidence" value="ECO:0007669"/>
    <property type="project" value="TreeGrafter"/>
</dbReference>
<reference evidence="3" key="1">
    <citation type="submission" date="2022-08" db="UniProtKB">
        <authorList>
            <consortium name="EnsemblMetazoa"/>
        </authorList>
    </citation>
    <scope>IDENTIFICATION</scope>
    <source>
        <strain evidence="3">Israel</strain>
    </source>
</reference>
<dbReference type="InterPro" id="IPR000008">
    <property type="entry name" value="C2_dom"/>
</dbReference>
<evidence type="ECO:0000256" key="1">
    <source>
        <dbReference type="SAM" id="MobiDB-lite"/>
    </source>
</evidence>
<evidence type="ECO:0000313" key="4">
    <source>
        <dbReference type="Proteomes" id="UP000092462"/>
    </source>
</evidence>
<dbReference type="InterPro" id="IPR035892">
    <property type="entry name" value="C2_domain_sf"/>
</dbReference>
<dbReference type="PANTHER" id="PTHR10024">
    <property type="entry name" value="SYNAPTOTAGMIN"/>
    <property type="match status" value="1"/>
</dbReference>
<dbReference type="Pfam" id="PF00168">
    <property type="entry name" value="C2"/>
    <property type="match status" value="2"/>
</dbReference>
<protein>
    <recommendedName>
        <fullName evidence="2">C2 domain-containing protein</fullName>
    </recommendedName>
</protein>
<dbReference type="EMBL" id="AJVK01010169">
    <property type="status" value="NOT_ANNOTATED_CDS"/>
    <property type="molecule type" value="Genomic_DNA"/>
</dbReference>
<feature type="region of interest" description="Disordered" evidence="1">
    <location>
        <begin position="110"/>
        <end position="152"/>
    </location>
</feature>